<dbReference type="Pfam" id="PF00924">
    <property type="entry name" value="MS_channel_2nd"/>
    <property type="match status" value="1"/>
</dbReference>
<organism evidence="9 10">
    <name type="scientific">Hymenobacter elongatus</name>
    <dbReference type="NCBI Taxonomy" id="877208"/>
    <lineage>
        <taxon>Bacteria</taxon>
        <taxon>Pseudomonadati</taxon>
        <taxon>Bacteroidota</taxon>
        <taxon>Cytophagia</taxon>
        <taxon>Cytophagales</taxon>
        <taxon>Hymenobacteraceae</taxon>
        <taxon>Hymenobacter</taxon>
    </lineage>
</organism>
<sequence>MLTDLQRVLNTYWQQFLYISPKLLIAVVVLLLALLIAKRLSSLLGGKLRAKSHDPLMADFLTRFSKWALILAGVVLAMEVVGLYTMVGGLLAGAGLSAFIVGFALKDIAENFLAGVVLAFNRPFRIHDTVQIKDLIGKVEDLSLRTTLIKTFDGKHIFLPNAMVLREPLINYTRDGYIRQDFLTTVELGPDGNSQHAADLLLHYVRANQHVESGEPHTPYVILEKAGATTADLRTYFWTYSEDYRRGTLELKSELMRGVKDRLSEQSYSVQTVAQ</sequence>
<dbReference type="OrthoDB" id="1522493at2"/>
<evidence type="ECO:0000313" key="9">
    <source>
        <dbReference type="EMBL" id="TGE16420.1"/>
    </source>
</evidence>
<dbReference type="Proteomes" id="UP000297739">
    <property type="component" value="Unassembled WGS sequence"/>
</dbReference>
<dbReference type="SUPFAM" id="SSF50182">
    <property type="entry name" value="Sm-like ribonucleoproteins"/>
    <property type="match status" value="1"/>
</dbReference>
<dbReference type="SUPFAM" id="SSF82689">
    <property type="entry name" value="Mechanosensitive channel protein MscS (YggB), C-terminal domain"/>
    <property type="match status" value="1"/>
</dbReference>
<gene>
    <name evidence="9" type="ORF">E5J99_09855</name>
</gene>
<dbReference type="AlphaFoldDB" id="A0A4Z0PN20"/>
<dbReference type="RefSeq" id="WP_135497559.1">
    <property type="nucleotide sequence ID" value="NZ_SRLD01000016.1"/>
</dbReference>
<dbReference type="InterPro" id="IPR010920">
    <property type="entry name" value="LSM_dom_sf"/>
</dbReference>
<dbReference type="SUPFAM" id="SSF82861">
    <property type="entry name" value="Mechanosensitive channel protein MscS (YggB), transmembrane region"/>
    <property type="match status" value="1"/>
</dbReference>
<evidence type="ECO:0000256" key="2">
    <source>
        <dbReference type="ARBA" id="ARBA00008017"/>
    </source>
</evidence>
<dbReference type="PANTHER" id="PTHR30221:SF1">
    <property type="entry name" value="SMALL-CONDUCTANCE MECHANOSENSITIVE CHANNEL"/>
    <property type="match status" value="1"/>
</dbReference>
<dbReference type="InterPro" id="IPR008910">
    <property type="entry name" value="MSC_TM_helix"/>
</dbReference>
<feature type="transmembrane region" description="Helical" evidence="7">
    <location>
        <begin position="12"/>
        <end position="36"/>
    </location>
</feature>
<comment type="subcellular location">
    <subcellularLocation>
        <location evidence="1">Cell membrane</location>
        <topology evidence="1">Multi-pass membrane protein</topology>
    </subcellularLocation>
</comment>
<evidence type="ECO:0000256" key="6">
    <source>
        <dbReference type="ARBA" id="ARBA00023136"/>
    </source>
</evidence>
<dbReference type="PANTHER" id="PTHR30221">
    <property type="entry name" value="SMALL-CONDUCTANCE MECHANOSENSITIVE CHANNEL"/>
    <property type="match status" value="1"/>
</dbReference>
<keyword evidence="4 7" id="KW-0812">Transmembrane</keyword>
<dbReference type="GO" id="GO:0005886">
    <property type="term" value="C:plasma membrane"/>
    <property type="evidence" value="ECO:0007669"/>
    <property type="project" value="UniProtKB-SubCell"/>
</dbReference>
<comment type="similarity">
    <text evidence="2">Belongs to the MscS (TC 1.A.23) family.</text>
</comment>
<dbReference type="Pfam" id="PF05552">
    <property type="entry name" value="MS_channel_1st_1"/>
    <property type="match status" value="1"/>
</dbReference>
<evidence type="ECO:0000256" key="7">
    <source>
        <dbReference type="SAM" id="Phobius"/>
    </source>
</evidence>
<dbReference type="InterPro" id="IPR045275">
    <property type="entry name" value="MscS_archaea/bacteria_type"/>
</dbReference>
<keyword evidence="5 7" id="KW-1133">Transmembrane helix</keyword>
<accession>A0A4Z0PN20</accession>
<evidence type="ECO:0000256" key="1">
    <source>
        <dbReference type="ARBA" id="ARBA00004651"/>
    </source>
</evidence>
<dbReference type="InterPro" id="IPR023408">
    <property type="entry name" value="MscS_beta-dom_sf"/>
</dbReference>
<keyword evidence="6 7" id="KW-0472">Membrane</keyword>
<evidence type="ECO:0000256" key="4">
    <source>
        <dbReference type="ARBA" id="ARBA00022692"/>
    </source>
</evidence>
<dbReference type="GO" id="GO:0008381">
    <property type="term" value="F:mechanosensitive monoatomic ion channel activity"/>
    <property type="evidence" value="ECO:0007669"/>
    <property type="project" value="InterPro"/>
</dbReference>
<dbReference type="InterPro" id="IPR011066">
    <property type="entry name" value="MscS_channel_C_sf"/>
</dbReference>
<keyword evidence="10" id="KW-1185">Reference proteome</keyword>
<reference evidence="9 10" key="1">
    <citation type="submission" date="2019-04" db="EMBL/GenBank/DDBJ databases">
        <authorList>
            <person name="Feng G."/>
            <person name="Zhang J."/>
            <person name="Zhu H."/>
        </authorList>
    </citation>
    <scope>NUCLEOTIDE SEQUENCE [LARGE SCALE GENOMIC DNA]</scope>
    <source>
        <strain evidence="9 10">JCM 17223</strain>
    </source>
</reference>
<keyword evidence="3" id="KW-1003">Cell membrane</keyword>
<feature type="domain" description="Mechanosensitive ion channel MscS" evidence="8">
    <location>
        <begin position="107"/>
        <end position="174"/>
    </location>
</feature>
<dbReference type="EMBL" id="SRLD01000016">
    <property type="protein sequence ID" value="TGE16420.1"/>
    <property type="molecule type" value="Genomic_DNA"/>
</dbReference>
<evidence type="ECO:0000256" key="3">
    <source>
        <dbReference type="ARBA" id="ARBA00022475"/>
    </source>
</evidence>
<dbReference type="InterPro" id="IPR011014">
    <property type="entry name" value="MscS_channel_TM-2"/>
</dbReference>
<name>A0A4Z0PN20_9BACT</name>
<dbReference type="Gene3D" id="1.10.287.1260">
    <property type="match status" value="1"/>
</dbReference>
<dbReference type="InterPro" id="IPR006685">
    <property type="entry name" value="MscS_channel_2nd"/>
</dbReference>
<protein>
    <submittedName>
        <fullName evidence="9">Mechanosensitive ion channel family protein</fullName>
    </submittedName>
</protein>
<evidence type="ECO:0000313" key="10">
    <source>
        <dbReference type="Proteomes" id="UP000297739"/>
    </source>
</evidence>
<proteinExistence type="inferred from homology"/>
<dbReference type="Gene3D" id="2.30.30.60">
    <property type="match status" value="1"/>
</dbReference>
<comment type="caution">
    <text evidence="9">The sequence shown here is derived from an EMBL/GenBank/DDBJ whole genome shotgun (WGS) entry which is preliminary data.</text>
</comment>
<evidence type="ECO:0000259" key="8">
    <source>
        <dbReference type="Pfam" id="PF00924"/>
    </source>
</evidence>
<evidence type="ECO:0000256" key="5">
    <source>
        <dbReference type="ARBA" id="ARBA00022989"/>
    </source>
</evidence>